<sequence length="279" mass="31060">MQEKLTIVMIEDEQAIAENLTYLLQRDGYDVQWFATAWQGLEYLKKQQSLFESTPQSIQPPALVLLDVGLPDGNGFELCKTIREFSAVPIIFLTARNDEIDRVVGLEIGADDYVTKPFSAREVLARIKLRIKSPVVMSAAAKPVVATSATQQMAPLAEASTTDSHESHQALIARNFDYYHGDQALGLTAVEFKILHKLMAVSPNVLSREQLMVAADMMVDACYERNIDSHIKAIRSKLRTVGMGSVGMDAQIQTKRGFGYYYDVATKPRTTPRNAQDVD</sequence>
<dbReference type="Gene3D" id="3.40.50.2300">
    <property type="match status" value="1"/>
</dbReference>
<proteinExistence type="predicted"/>
<dbReference type="Gene3D" id="1.10.10.10">
    <property type="entry name" value="Winged helix-like DNA-binding domain superfamily/Winged helix DNA-binding domain"/>
    <property type="match status" value="1"/>
</dbReference>
<dbReference type="PANTHER" id="PTHR48111">
    <property type="entry name" value="REGULATOR OF RPOS"/>
    <property type="match status" value="1"/>
</dbReference>
<evidence type="ECO:0000256" key="2">
    <source>
        <dbReference type="PROSITE-ProRule" id="PRU00169"/>
    </source>
</evidence>
<dbReference type="SMART" id="SM00448">
    <property type="entry name" value="REC"/>
    <property type="match status" value="1"/>
</dbReference>
<keyword evidence="1 3" id="KW-0238">DNA-binding</keyword>
<keyword evidence="2" id="KW-0597">Phosphoprotein</keyword>
<dbReference type="InterPro" id="IPR016032">
    <property type="entry name" value="Sig_transdc_resp-reg_C-effctor"/>
</dbReference>
<dbReference type="Pfam" id="PF00486">
    <property type="entry name" value="Trans_reg_C"/>
    <property type="match status" value="1"/>
</dbReference>
<accession>A0ABN8DUV2</accession>
<feature type="domain" description="Response regulatory" evidence="4">
    <location>
        <begin position="6"/>
        <end position="131"/>
    </location>
</feature>
<dbReference type="CDD" id="cd00383">
    <property type="entry name" value="trans_reg_C"/>
    <property type="match status" value="1"/>
</dbReference>
<dbReference type="InterPro" id="IPR036388">
    <property type="entry name" value="WH-like_DNA-bd_sf"/>
</dbReference>
<name>A0ABN8DUV2_9VIBR</name>
<evidence type="ECO:0000313" key="6">
    <source>
        <dbReference type="EMBL" id="CAH0533608.1"/>
    </source>
</evidence>
<dbReference type="PROSITE" id="PS51755">
    <property type="entry name" value="OMPR_PHOB"/>
    <property type="match status" value="1"/>
</dbReference>
<dbReference type="PROSITE" id="PS50110">
    <property type="entry name" value="RESPONSE_REGULATORY"/>
    <property type="match status" value="1"/>
</dbReference>
<evidence type="ECO:0000259" key="4">
    <source>
        <dbReference type="PROSITE" id="PS50110"/>
    </source>
</evidence>
<dbReference type="InterPro" id="IPR011006">
    <property type="entry name" value="CheY-like_superfamily"/>
</dbReference>
<evidence type="ECO:0000259" key="5">
    <source>
        <dbReference type="PROSITE" id="PS51755"/>
    </source>
</evidence>
<protein>
    <submittedName>
        <fullName evidence="6">Transcriptional regulatory protein CreB</fullName>
    </submittedName>
</protein>
<dbReference type="Gene3D" id="6.10.250.690">
    <property type="match status" value="1"/>
</dbReference>
<dbReference type="CDD" id="cd17574">
    <property type="entry name" value="REC_OmpR"/>
    <property type="match status" value="1"/>
</dbReference>
<organism evidence="6 7">
    <name type="scientific">Vibrio stylophorae</name>
    <dbReference type="NCBI Taxonomy" id="659351"/>
    <lineage>
        <taxon>Bacteria</taxon>
        <taxon>Pseudomonadati</taxon>
        <taxon>Pseudomonadota</taxon>
        <taxon>Gammaproteobacteria</taxon>
        <taxon>Vibrionales</taxon>
        <taxon>Vibrionaceae</taxon>
        <taxon>Vibrio</taxon>
    </lineage>
</organism>
<dbReference type="RefSeq" id="WP_237466042.1">
    <property type="nucleotide sequence ID" value="NZ_CAKLDI010000001.1"/>
</dbReference>
<dbReference type="SMART" id="SM00862">
    <property type="entry name" value="Trans_reg_C"/>
    <property type="match status" value="1"/>
</dbReference>
<feature type="modified residue" description="4-aspartylphosphate" evidence="2">
    <location>
        <position position="67"/>
    </location>
</feature>
<dbReference type="InterPro" id="IPR039420">
    <property type="entry name" value="WalR-like"/>
</dbReference>
<reference evidence="6" key="1">
    <citation type="submission" date="2021-11" db="EMBL/GenBank/DDBJ databases">
        <authorList>
            <person name="Rodrigo-Torres L."/>
            <person name="Arahal R. D."/>
            <person name="Lucena T."/>
        </authorList>
    </citation>
    <scope>NUCLEOTIDE SEQUENCE</scope>
    <source>
        <strain evidence="6">CECT 7929</strain>
    </source>
</reference>
<dbReference type="InterPro" id="IPR001789">
    <property type="entry name" value="Sig_transdc_resp-reg_receiver"/>
</dbReference>
<evidence type="ECO:0000256" key="1">
    <source>
        <dbReference type="ARBA" id="ARBA00023125"/>
    </source>
</evidence>
<feature type="DNA-binding region" description="OmpR/PhoB-type" evidence="3">
    <location>
        <begin position="159"/>
        <end position="264"/>
    </location>
</feature>
<keyword evidence="7" id="KW-1185">Reference proteome</keyword>
<dbReference type="Pfam" id="PF00072">
    <property type="entry name" value="Response_reg"/>
    <property type="match status" value="1"/>
</dbReference>
<feature type="domain" description="OmpR/PhoB-type" evidence="5">
    <location>
        <begin position="159"/>
        <end position="264"/>
    </location>
</feature>
<comment type="caution">
    <text evidence="6">The sequence shown here is derived from an EMBL/GenBank/DDBJ whole genome shotgun (WGS) entry which is preliminary data.</text>
</comment>
<dbReference type="InterPro" id="IPR001867">
    <property type="entry name" value="OmpR/PhoB-type_DNA-bd"/>
</dbReference>
<evidence type="ECO:0000313" key="7">
    <source>
        <dbReference type="Proteomes" id="UP000838672"/>
    </source>
</evidence>
<evidence type="ECO:0000256" key="3">
    <source>
        <dbReference type="PROSITE-ProRule" id="PRU01091"/>
    </source>
</evidence>
<dbReference type="Proteomes" id="UP000838672">
    <property type="component" value="Unassembled WGS sequence"/>
</dbReference>
<dbReference type="SUPFAM" id="SSF46894">
    <property type="entry name" value="C-terminal effector domain of the bipartite response regulators"/>
    <property type="match status" value="1"/>
</dbReference>
<dbReference type="PANTHER" id="PTHR48111:SF6">
    <property type="entry name" value="TRANSCRIPTIONAL REGULATORY PROTEIN CREB"/>
    <property type="match status" value="1"/>
</dbReference>
<dbReference type="EMBL" id="CAKLDI010000001">
    <property type="protein sequence ID" value="CAH0533608.1"/>
    <property type="molecule type" value="Genomic_DNA"/>
</dbReference>
<dbReference type="SUPFAM" id="SSF52172">
    <property type="entry name" value="CheY-like"/>
    <property type="match status" value="1"/>
</dbReference>
<gene>
    <name evidence="6" type="primary">creB</name>
    <name evidence="6" type="ORF">VST7929_01478</name>
</gene>